<dbReference type="EMBL" id="JACXIY010000002">
    <property type="protein sequence ID" value="MBD2867303.1"/>
    <property type="molecule type" value="Genomic_DNA"/>
</dbReference>
<keyword evidence="2" id="KW-0238">DNA-binding</keyword>
<name>A0A927H4B6_9BACL</name>
<keyword evidence="1" id="KW-0805">Transcription regulation</keyword>
<dbReference type="Gene3D" id="1.10.10.60">
    <property type="entry name" value="Homeodomain-like"/>
    <property type="match status" value="2"/>
</dbReference>
<feature type="transmembrane region" description="Helical" evidence="4">
    <location>
        <begin position="294"/>
        <end position="314"/>
    </location>
</feature>
<dbReference type="RefSeq" id="WP_190857774.1">
    <property type="nucleotide sequence ID" value="NZ_JACXIY010000002.1"/>
</dbReference>
<feature type="transmembrane region" description="Helical" evidence="4">
    <location>
        <begin position="12"/>
        <end position="36"/>
    </location>
</feature>
<dbReference type="SMART" id="SM00342">
    <property type="entry name" value="HTH_ARAC"/>
    <property type="match status" value="1"/>
</dbReference>
<dbReference type="PANTHER" id="PTHR43280:SF28">
    <property type="entry name" value="HTH-TYPE TRANSCRIPTIONAL ACTIVATOR RHAS"/>
    <property type="match status" value="1"/>
</dbReference>
<dbReference type="InterPro" id="IPR009057">
    <property type="entry name" value="Homeodomain-like_sf"/>
</dbReference>
<dbReference type="SUPFAM" id="SSF46689">
    <property type="entry name" value="Homeodomain-like"/>
    <property type="match status" value="1"/>
</dbReference>
<sequence length="758" mass="85620">MQTITYRIFLKYLISHLVLLLVPITITTFVVFGFFVDRLQEELIAGNLNTLDKVRYSMDEQLKQVQQMTNQLVVEDNSLYPYRISDNWGYKSFGIVRELKRFRMHTPFVREIWLSYRGEEVVYTSSSVYSRSMLADRIYRFEDWPKEKLLQDLNAETRTTILPPATDLNSGERYMRMIVPLFPYQNYTDATMVFLINEASLHSLMETYTPSSGAVWILDQNGRPLTGIGAELGPAGASVAEHAALQGDDPNQEWTIDGKSYYFFLVQSELTGWKYVTVLPVNEAMQKVEQARQFYLYGVVCILAFGGAIIFFSLRWNYWPIHRLRLASDRVLPARTKGLNELETVQYALDTLSSQNRLLGERVKSQSQAVKRQLLLALLKGEFDTEDELRVYGEENGFPISGSPLATAIVEFPAGASPGAYPSAEEMEKLAAAPFRAYGMEHFEMNRYVLVFMTDKRDLSPEQFRSSLNQFRDALCASAGGVVTVGAGSISDITGAPRSYLEAKTAIGYRFIQGVNRTIFYEDIPVRSEVAEEYPHKNLKVLKLAIKSGNTGKINGSISGIIGFIRERQPPLAVVRGLCFDMIRIVDGGWREMGLNEQSPSEYPDIFDLERLETIDEFERLMLSVSADLSRAFDCGPAAEEPSGARSAEDMLQYIQRNYRNSGFSLQDMSDHYGMALPNLSSYFKENNGLTPLEYTTSLRMADAKELLVSTPHTLKAIAEDVGYNNVCSFIRRFKQLTGMTPGEYRAGSKEGGLPGRQ</sequence>
<keyword evidence="4" id="KW-0812">Transmembrane</keyword>
<dbReference type="GO" id="GO:0003700">
    <property type="term" value="F:DNA-binding transcription factor activity"/>
    <property type="evidence" value="ECO:0007669"/>
    <property type="project" value="InterPro"/>
</dbReference>
<protein>
    <submittedName>
        <fullName evidence="6">AraC family transcriptional regulator</fullName>
    </submittedName>
</protein>
<keyword evidence="4" id="KW-1133">Transmembrane helix</keyword>
<evidence type="ECO:0000256" key="1">
    <source>
        <dbReference type="ARBA" id="ARBA00023015"/>
    </source>
</evidence>
<evidence type="ECO:0000256" key="4">
    <source>
        <dbReference type="SAM" id="Phobius"/>
    </source>
</evidence>
<dbReference type="PROSITE" id="PS00041">
    <property type="entry name" value="HTH_ARAC_FAMILY_1"/>
    <property type="match status" value="1"/>
</dbReference>
<comment type="caution">
    <text evidence="6">The sequence shown here is derived from an EMBL/GenBank/DDBJ whole genome shotgun (WGS) entry which is preliminary data.</text>
</comment>
<dbReference type="InterPro" id="IPR018060">
    <property type="entry name" value="HTH_AraC"/>
</dbReference>
<evidence type="ECO:0000259" key="5">
    <source>
        <dbReference type="PROSITE" id="PS01124"/>
    </source>
</evidence>
<proteinExistence type="predicted"/>
<dbReference type="AlphaFoldDB" id="A0A927H4B6"/>
<evidence type="ECO:0000256" key="2">
    <source>
        <dbReference type="ARBA" id="ARBA00023125"/>
    </source>
</evidence>
<evidence type="ECO:0000313" key="7">
    <source>
        <dbReference type="Proteomes" id="UP000632125"/>
    </source>
</evidence>
<keyword evidence="3" id="KW-0804">Transcription</keyword>
<dbReference type="GO" id="GO:0043565">
    <property type="term" value="F:sequence-specific DNA binding"/>
    <property type="evidence" value="ECO:0007669"/>
    <property type="project" value="InterPro"/>
</dbReference>
<dbReference type="InterPro" id="IPR018062">
    <property type="entry name" value="HTH_AraC-typ_CS"/>
</dbReference>
<keyword evidence="7" id="KW-1185">Reference proteome</keyword>
<dbReference type="InterPro" id="IPR041522">
    <property type="entry name" value="CdaR_GGDEF"/>
</dbReference>
<dbReference type="PROSITE" id="PS01124">
    <property type="entry name" value="HTH_ARAC_FAMILY_2"/>
    <property type="match status" value="1"/>
</dbReference>
<dbReference type="PANTHER" id="PTHR43280">
    <property type="entry name" value="ARAC-FAMILY TRANSCRIPTIONAL REGULATOR"/>
    <property type="match status" value="1"/>
</dbReference>
<feature type="domain" description="HTH araC/xylS-type" evidence="5">
    <location>
        <begin position="649"/>
        <end position="748"/>
    </location>
</feature>
<keyword evidence="4" id="KW-0472">Membrane</keyword>
<reference evidence="6" key="1">
    <citation type="submission" date="2020-09" db="EMBL/GenBank/DDBJ databases">
        <title>A novel bacterium of genus Paenibacillus, isolated from South China Sea.</title>
        <authorList>
            <person name="Huang H."/>
            <person name="Mo K."/>
            <person name="Hu Y."/>
        </authorList>
    </citation>
    <scope>NUCLEOTIDE SEQUENCE</scope>
    <source>
        <strain evidence="6">IB182493</strain>
    </source>
</reference>
<dbReference type="Pfam" id="PF17853">
    <property type="entry name" value="GGDEF_2"/>
    <property type="match status" value="1"/>
</dbReference>
<gene>
    <name evidence="6" type="ORF">IDH41_01840</name>
</gene>
<organism evidence="6 7">
    <name type="scientific">Paenibacillus arenilitoris</name>
    <dbReference type="NCBI Taxonomy" id="2772299"/>
    <lineage>
        <taxon>Bacteria</taxon>
        <taxon>Bacillati</taxon>
        <taxon>Bacillota</taxon>
        <taxon>Bacilli</taxon>
        <taxon>Bacillales</taxon>
        <taxon>Paenibacillaceae</taxon>
        <taxon>Paenibacillus</taxon>
    </lineage>
</organism>
<evidence type="ECO:0000256" key="3">
    <source>
        <dbReference type="ARBA" id="ARBA00023163"/>
    </source>
</evidence>
<dbReference type="Pfam" id="PF12833">
    <property type="entry name" value="HTH_18"/>
    <property type="match status" value="1"/>
</dbReference>
<dbReference type="Proteomes" id="UP000632125">
    <property type="component" value="Unassembled WGS sequence"/>
</dbReference>
<accession>A0A927H4B6</accession>
<evidence type="ECO:0000313" key="6">
    <source>
        <dbReference type="EMBL" id="MBD2867303.1"/>
    </source>
</evidence>